<reference evidence="1" key="1">
    <citation type="submission" date="2019-08" db="EMBL/GenBank/DDBJ databases">
        <authorList>
            <person name="Kucharzyk K."/>
            <person name="Murdoch R.W."/>
            <person name="Higgins S."/>
            <person name="Loffler F."/>
        </authorList>
    </citation>
    <scope>NUCLEOTIDE SEQUENCE</scope>
</reference>
<evidence type="ECO:0000313" key="1">
    <source>
        <dbReference type="EMBL" id="MPN26218.1"/>
    </source>
</evidence>
<comment type="caution">
    <text evidence="1">The sequence shown here is derived from an EMBL/GenBank/DDBJ whole genome shotgun (WGS) entry which is preliminary data.</text>
</comment>
<sequence length="85" mass="9114">MPFERIIGAFNLAAKALPAKASERFSPEAITALLVSKLNALHTAKLVRYLVLPAILTISVSVKEGLIACTCEIILEESILSPPII</sequence>
<dbReference type="AlphaFoldDB" id="A0A645GH05"/>
<gene>
    <name evidence="1" type="ORF">SDC9_173642</name>
</gene>
<accession>A0A645GH05</accession>
<protein>
    <submittedName>
        <fullName evidence="1">Uncharacterized protein</fullName>
    </submittedName>
</protein>
<organism evidence="1">
    <name type="scientific">bioreactor metagenome</name>
    <dbReference type="NCBI Taxonomy" id="1076179"/>
    <lineage>
        <taxon>unclassified sequences</taxon>
        <taxon>metagenomes</taxon>
        <taxon>ecological metagenomes</taxon>
    </lineage>
</organism>
<proteinExistence type="predicted"/>
<dbReference type="EMBL" id="VSSQ01075671">
    <property type="protein sequence ID" value="MPN26218.1"/>
    <property type="molecule type" value="Genomic_DNA"/>
</dbReference>
<name>A0A645GH05_9ZZZZ</name>